<dbReference type="RefSeq" id="WP_201673095.1">
    <property type="nucleotide sequence ID" value="NZ_JAEQNE010000001.1"/>
</dbReference>
<feature type="domain" description="Ketoreductase" evidence="3">
    <location>
        <begin position="4"/>
        <end position="163"/>
    </location>
</feature>
<dbReference type="GO" id="GO:0016491">
    <property type="term" value="F:oxidoreductase activity"/>
    <property type="evidence" value="ECO:0007669"/>
    <property type="project" value="UniProtKB-KW"/>
</dbReference>
<keyword evidence="5" id="KW-1185">Reference proteome</keyword>
<dbReference type="PRINTS" id="PR00081">
    <property type="entry name" value="GDHRDH"/>
</dbReference>
<sequence>MISRVALVTGAGRNIGRAIALALARESAAVVVNVRSNASEAQAVVREIEAQGGQAVASLADVSEREAVDAMVDEVRQRYGRLDVLVNNAAVREESPFEAMEFEAWRNALGVCLDGAFHCTQAALPLLKASGQASVINIGGLTAHTGASRRVHVVTAKAGLVGMTRALATELSPQGITVNCVAPGLIDTARVGTKVPHHHAAQRNLVGRAGLPEEVAAAVCWLAGPNARYVTGQVMHVNGGAYLGG</sequence>
<dbReference type="InterPro" id="IPR002347">
    <property type="entry name" value="SDR_fam"/>
</dbReference>
<dbReference type="SUPFAM" id="SSF51735">
    <property type="entry name" value="NAD(P)-binding Rossmann-fold domains"/>
    <property type="match status" value="1"/>
</dbReference>
<comment type="caution">
    <text evidence="4">The sequence shown here is derived from an EMBL/GenBank/DDBJ whole genome shotgun (WGS) entry which is preliminary data.</text>
</comment>
<comment type="similarity">
    <text evidence="1">Belongs to the short-chain dehydrogenases/reductases (SDR) family.</text>
</comment>
<dbReference type="SMART" id="SM00822">
    <property type="entry name" value="PKS_KR"/>
    <property type="match status" value="1"/>
</dbReference>
<dbReference type="NCBIfam" id="NF009466">
    <property type="entry name" value="PRK12826.1-2"/>
    <property type="match status" value="1"/>
</dbReference>
<name>A0A937CQR2_9BURK</name>
<dbReference type="EMBL" id="JAEQNE010000001">
    <property type="protein sequence ID" value="MBL0390495.1"/>
    <property type="molecule type" value="Genomic_DNA"/>
</dbReference>
<dbReference type="InterPro" id="IPR036291">
    <property type="entry name" value="NAD(P)-bd_dom_sf"/>
</dbReference>
<evidence type="ECO:0000259" key="3">
    <source>
        <dbReference type="SMART" id="SM00822"/>
    </source>
</evidence>
<proteinExistence type="inferred from homology"/>
<dbReference type="Proteomes" id="UP000599109">
    <property type="component" value="Unassembled WGS sequence"/>
</dbReference>
<dbReference type="PANTHER" id="PTHR42879">
    <property type="entry name" value="3-OXOACYL-(ACYL-CARRIER-PROTEIN) REDUCTASE"/>
    <property type="match status" value="1"/>
</dbReference>
<keyword evidence="2" id="KW-0560">Oxidoreductase</keyword>
<organism evidence="4 5">
    <name type="scientific">Ramlibacter monticola</name>
    <dbReference type="NCBI Taxonomy" id="1926872"/>
    <lineage>
        <taxon>Bacteria</taxon>
        <taxon>Pseudomonadati</taxon>
        <taxon>Pseudomonadota</taxon>
        <taxon>Betaproteobacteria</taxon>
        <taxon>Burkholderiales</taxon>
        <taxon>Comamonadaceae</taxon>
        <taxon>Ramlibacter</taxon>
    </lineage>
</organism>
<dbReference type="Pfam" id="PF13561">
    <property type="entry name" value="adh_short_C2"/>
    <property type="match status" value="1"/>
</dbReference>
<reference evidence="4 5" key="1">
    <citation type="journal article" date="2017" name="Int. J. Syst. Evol. Microbiol.">
        <title>Ramlibacter monticola sp. nov., isolated from forest soil.</title>
        <authorList>
            <person name="Chaudhary D.K."/>
            <person name="Kim J."/>
        </authorList>
    </citation>
    <scope>NUCLEOTIDE SEQUENCE [LARGE SCALE GENOMIC DNA]</scope>
    <source>
        <strain evidence="4 5">KACC 19175</strain>
    </source>
</reference>
<evidence type="ECO:0000256" key="2">
    <source>
        <dbReference type="ARBA" id="ARBA00023002"/>
    </source>
</evidence>
<dbReference type="PRINTS" id="PR00080">
    <property type="entry name" value="SDRFAMILY"/>
</dbReference>
<evidence type="ECO:0000313" key="5">
    <source>
        <dbReference type="Proteomes" id="UP000599109"/>
    </source>
</evidence>
<evidence type="ECO:0000313" key="4">
    <source>
        <dbReference type="EMBL" id="MBL0390495.1"/>
    </source>
</evidence>
<evidence type="ECO:0000256" key="1">
    <source>
        <dbReference type="ARBA" id="ARBA00006484"/>
    </source>
</evidence>
<dbReference type="FunFam" id="3.40.50.720:FF:000173">
    <property type="entry name" value="3-oxoacyl-[acyl-carrier protein] reductase"/>
    <property type="match status" value="1"/>
</dbReference>
<dbReference type="PANTHER" id="PTHR42879:SF2">
    <property type="entry name" value="3-OXOACYL-[ACYL-CARRIER-PROTEIN] REDUCTASE FABG"/>
    <property type="match status" value="1"/>
</dbReference>
<protein>
    <submittedName>
        <fullName evidence="4">3-oxoacyl-ACP reductase FabG</fullName>
    </submittedName>
</protein>
<gene>
    <name evidence="4" type="primary">fabG</name>
    <name evidence="4" type="ORF">JJ685_05005</name>
</gene>
<accession>A0A937CQR2</accession>
<dbReference type="AlphaFoldDB" id="A0A937CQR2"/>
<dbReference type="InterPro" id="IPR050259">
    <property type="entry name" value="SDR"/>
</dbReference>
<dbReference type="Gene3D" id="3.40.50.720">
    <property type="entry name" value="NAD(P)-binding Rossmann-like Domain"/>
    <property type="match status" value="1"/>
</dbReference>
<dbReference type="InterPro" id="IPR057326">
    <property type="entry name" value="KR_dom"/>
</dbReference>